<comment type="similarity">
    <text evidence="1">Belongs to the AHA1 family.</text>
</comment>
<dbReference type="Pfam" id="PF08327">
    <property type="entry name" value="AHSA1"/>
    <property type="match status" value="1"/>
</dbReference>
<evidence type="ECO:0000256" key="1">
    <source>
        <dbReference type="ARBA" id="ARBA00006817"/>
    </source>
</evidence>
<dbReference type="SUPFAM" id="SSF55961">
    <property type="entry name" value="Bet v1-like"/>
    <property type="match status" value="1"/>
</dbReference>
<proteinExistence type="inferred from homology"/>
<reference evidence="3" key="1">
    <citation type="submission" date="2013-05" db="EMBL/GenBank/DDBJ databases">
        <title>Genome assembly of Cystobacter fuscus DSM 2262.</title>
        <authorList>
            <person name="Sharma G."/>
            <person name="Khatri I."/>
            <person name="Kaur C."/>
            <person name="Mayilraj S."/>
            <person name="Subramanian S."/>
        </authorList>
    </citation>
    <scope>NUCLEOTIDE SEQUENCE [LARGE SCALE GENOMIC DNA]</scope>
    <source>
        <strain evidence="3">DSM 2262</strain>
    </source>
</reference>
<dbReference type="eggNOG" id="COG3832">
    <property type="taxonomic scope" value="Bacteria"/>
</dbReference>
<dbReference type="Proteomes" id="UP000011682">
    <property type="component" value="Unassembled WGS sequence"/>
</dbReference>
<dbReference type="CDD" id="cd08894">
    <property type="entry name" value="SRPBCC_CalC_Aha1-like_1"/>
    <property type="match status" value="1"/>
</dbReference>
<dbReference type="RefSeq" id="WP_002632483.1">
    <property type="nucleotide sequence ID" value="NZ_ANAH02000027.1"/>
</dbReference>
<dbReference type="AlphaFoldDB" id="S9P722"/>
<accession>S9P722</accession>
<protein>
    <submittedName>
        <fullName evidence="3">Glutathione S-transferase-related transmembrane protein</fullName>
    </submittedName>
</protein>
<feature type="domain" description="Activator of Hsp90 ATPase homologue 1/2-like C-terminal" evidence="2">
    <location>
        <begin position="22"/>
        <end position="151"/>
    </location>
</feature>
<evidence type="ECO:0000313" key="3">
    <source>
        <dbReference type="EMBL" id="EPX58017.1"/>
    </source>
</evidence>
<dbReference type="GO" id="GO:0016740">
    <property type="term" value="F:transferase activity"/>
    <property type="evidence" value="ECO:0007669"/>
    <property type="project" value="UniProtKB-KW"/>
</dbReference>
<name>S9P722_CYSF2</name>
<evidence type="ECO:0000259" key="2">
    <source>
        <dbReference type="Pfam" id="PF08327"/>
    </source>
</evidence>
<evidence type="ECO:0000313" key="4">
    <source>
        <dbReference type="Proteomes" id="UP000011682"/>
    </source>
</evidence>
<gene>
    <name evidence="3" type="ORF">D187_004306</name>
</gene>
<dbReference type="Gene3D" id="3.30.530.20">
    <property type="match status" value="1"/>
</dbReference>
<dbReference type="InterPro" id="IPR023393">
    <property type="entry name" value="START-like_dom_sf"/>
</dbReference>
<sequence length="167" mass="18505">MNAAPDLNELAKRQLEVTRLINAPRALVFQAFTDAKMISNWWGPNGFRTTTYSKDVRPGGAWRFTMHGPDGTDFPNHILYTKVVPDERLEWDHGSKEGEVMFKAVVTFKDEGGKTRVTLQHTLPTVEAREQAAKYAIEGGTQTLARLEAHLASQGGRAEAGKGQRAP</sequence>
<keyword evidence="3" id="KW-0812">Transmembrane</keyword>
<dbReference type="EMBL" id="ANAH02000027">
    <property type="protein sequence ID" value="EPX58017.1"/>
    <property type="molecule type" value="Genomic_DNA"/>
</dbReference>
<dbReference type="InterPro" id="IPR013538">
    <property type="entry name" value="ASHA1/2-like_C"/>
</dbReference>
<comment type="caution">
    <text evidence="3">The sequence shown here is derived from an EMBL/GenBank/DDBJ whole genome shotgun (WGS) entry which is preliminary data.</text>
</comment>
<organism evidence="3 4">
    <name type="scientific">Cystobacter fuscus (strain ATCC 25194 / DSM 2262 / NBRC 100088 / M29)</name>
    <dbReference type="NCBI Taxonomy" id="1242864"/>
    <lineage>
        <taxon>Bacteria</taxon>
        <taxon>Pseudomonadati</taxon>
        <taxon>Myxococcota</taxon>
        <taxon>Myxococcia</taxon>
        <taxon>Myxococcales</taxon>
        <taxon>Cystobacterineae</taxon>
        <taxon>Archangiaceae</taxon>
        <taxon>Cystobacter</taxon>
    </lineage>
</organism>
<keyword evidence="3" id="KW-0472">Membrane</keyword>
<dbReference type="OrthoDB" id="9805228at2"/>
<keyword evidence="4" id="KW-1185">Reference proteome</keyword>